<proteinExistence type="predicted"/>
<dbReference type="Proteomes" id="UP000319671">
    <property type="component" value="Unassembled WGS sequence"/>
</dbReference>
<dbReference type="EMBL" id="VIVN01000009">
    <property type="protein sequence ID" value="TWD98521.1"/>
    <property type="molecule type" value="Genomic_DNA"/>
</dbReference>
<protein>
    <submittedName>
        <fullName evidence="1">Uncharacterized protein</fullName>
    </submittedName>
</protein>
<organism evidence="1 2">
    <name type="scientific">Neobacillus bataviensis</name>
    <dbReference type="NCBI Taxonomy" id="220685"/>
    <lineage>
        <taxon>Bacteria</taxon>
        <taxon>Bacillati</taxon>
        <taxon>Bacillota</taxon>
        <taxon>Bacilli</taxon>
        <taxon>Bacillales</taxon>
        <taxon>Bacillaceae</taxon>
        <taxon>Neobacillus</taxon>
    </lineage>
</organism>
<evidence type="ECO:0000313" key="1">
    <source>
        <dbReference type="EMBL" id="TWD98521.1"/>
    </source>
</evidence>
<keyword evidence="2" id="KW-1185">Reference proteome</keyword>
<sequence length="67" mass="7998">MITVCENHIKKGIILLNVPHVQKLSHKYWEHTCIFCNEPAHFKLFYSIPTIEMNSIKFKNKNTYSYI</sequence>
<name>A0A561D514_9BACI</name>
<comment type="caution">
    <text evidence="1">The sequence shown here is derived from an EMBL/GenBank/DDBJ whole genome shotgun (WGS) entry which is preliminary data.</text>
</comment>
<reference evidence="1 2" key="1">
    <citation type="submission" date="2019-06" db="EMBL/GenBank/DDBJ databases">
        <title>Sorghum-associated microbial communities from plants grown in Nebraska, USA.</title>
        <authorList>
            <person name="Schachtman D."/>
        </authorList>
    </citation>
    <scope>NUCLEOTIDE SEQUENCE [LARGE SCALE GENOMIC DNA]</scope>
    <source>
        <strain evidence="1 2">2482</strain>
    </source>
</reference>
<accession>A0A561D514</accession>
<evidence type="ECO:0000313" key="2">
    <source>
        <dbReference type="Proteomes" id="UP000319671"/>
    </source>
</evidence>
<gene>
    <name evidence="1" type="ORF">FB550_10927</name>
</gene>
<dbReference type="AlphaFoldDB" id="A0A561D514"/>